<evidence type="ECO:0000313" key="1">
    <source>
        <dbReference type="EMBL" id="MBW71722.1"/>
    </source>
</evidence>
<reference evidence="1" key="1">
    <citation type="submission" date="2018-01" db="EMBL/GenBank/DDBJ databases">
        <title>An insight into the sialome of Amazonian anophelines.</title>
        <authorList>
            <person name="Ribeiro J.M."/>
            <person name="Scarpassa V."/>
            <person name="Calvo E."/>
        </authorList>
    </citation>
    <scope>NUCLEOTIDE SEQUENCE</scope>
</reference>
<proteinExistence type="predicted"/>
<protein>
    <submittedName>
        <fullName evidence="1">Putative secreted protein</fullName>
    </submittedName>
</protein>
<accession>A0A2M4D2C4</accession>
<dbReference type="AlphaFoldDB" id="A0A2M4D2C4"/>
<sequence>MICVLFAFRPIHYLLYSMADDQVASDLHIVFAVALTGYEGSIWFVSPAHHGSLWHTCCIELAFCTANLRPFGSHVETYAYPWIELYFHLLFSYIPFPFQLVEISEATFGSGLSRQIRHEIV</sequence>
<dbReference type="EMBL" id="GGFL01007544">
    <property type="protein sequence ID" value="MBW71722.1"/>
    <property type="molecule type" value="Transcribed_RNA"/>
</dbReference>
<organism evidence="1">
    <name type="scientific">Anopheles darlingi</name>
    <name type="common">Mosquito</name>
    <dbReference type="NCBI Taxonomy" id="43151"/>
    <lineage>
        <taxon>Eukaryota</taxon>
        <taxon>Metazoa</taxon>
        <taxon>Ecdysozoa</taxon>
        <taxon>Arthropoda</taxon>
        <taxon>Hexapoda</taxon>
        <taxon>Insecta</taxon>
        <taxon>Pterygota</taxon>
        <taxon>Neoptera</taxon>
        <taxon>Endopterygota</taxon>
        <taxon>Diptera</taxon>
        <taxon>Nematocera</taxon>
        <taxon>Culicoidea</taxon>
        <taxon>Culicidae</taxon>
        <taxon>Anophelinae</taxon>
        <taxon>Anopheles</taxon>
    </lineage>
</organism>
<name>A0A2M4D2C4_ANODA</name>